<dbReference type="RefSeq" id="WP_344323891.1">
    <property type="nucleotide sequence ID" value="NZ_BAAASZ010000026.1"/>
</dbReference>
<evidence type="ECO:0000313" key="2">
    <source>
        <dbReference type="Proteomes" id="UP001501638"/>
    </source>
</evidence>
<sequence length="340" mass="38142">MERKEFTPVIRGVNGDGRVTIVIATLNQVDKDNDVTLPGFFGRQTAQVVPSHDWTHVPLGKAVIREEAGRAIADIHFNLKIPAAVDWFEAIKYDFEHPPALQEYSYGFTVLDGGSRTGTFQGRSVRFLTPAKDGRPGVAVHEVSPVLVGAGVGTRTLAVKNDRRQRPNRRPAPAAVRDELRRIKQRLERDELAELKAVSDRMEMAVEALKVRNEAERLVGIGYARVPDVLVPETVKAAARASLARYAPELGISEDITIKYFAEETDEKRAGFWSVWPLNGLCHPKSYPNEIWVRSELSPDEAWRVAAHEIRHMAGGDETEAQIYDQFARMEWLEGIRDAR</sequence>
<dbReference type="Proteomes" id="UP001501638">
    <property type="component" value="Unassembled WGS sequence"/>
</dbReference>
<keyword evidence="2" id="KW-1185">Reference proteome</keyword>
<proteinExistence type="predicted"/>
<evidence type="ECO:0000313" key="1">
    <source>
        <dbReference type="EMBL" id="GAA2448511.1"/>
    </source>
</evidence>
<reference evidence="2" key="1">
    <citation type="journal article" date="2019" name="Int. J. Syst. Evol. Microbiol.">
        <title>The Global Catalogue of Microorganisms (GCM) 10K type strain sequencing project: providing services to taxonomists for standard genome sequencing and annotation.</title>
        <authorList>
            <consortium name="The Broad Institute Genomics Platform"/>
            <consortium name="The Broad Institute Genome Sequencing Center for Infectious Disease"/>
            <person name="Wu L."/>
            <person name="Ma J."/>
        </authorList>
    </citation>
    <scope>NUCLEOTIDE SEQUENCE [LARGE SCALE GENOMIC DNA]</scope>
    <source>
        <strain evidence="2">JCM 6305</strain>
    </source>
</reference>
<dbReference type="EMBL" id="BAAASZ010000026">
    <property type="protein sequence ID" value="GAA2448511.1"/>
    <property type="molecule type" value="Genomic_DNA"/>
</dbReference>
<name>A0ABP5XBT7_9ACTN</name>
<protein>
    <submittedName>
        <fullName evidence="1">Uncharacterized protein</fullName>
    </submittedName>
</protein>
<comment type="caution">
    <text evidence="1">The sequence shown here is derived from an EMBL/GenBank/DDBJ whole genome shotgun (WGS) entry which is preliminary data.</text>
</comment>
<gene>
    <name evidence="1" type="ORF">GCM10010405_34850</name>
</gene>
<organism evidence="1 2">
    <name type="scientific">Streptomyces macrosporus</name>
    <dbReference type="NCBI Taxonomy" id="44032"/>
    <lineage>
        <taxon>Bacteria</taxon>
        <taxon>Bacillati</taxon>
        <taxon>Actinomycetota</taxon>
        <taxon>Actinomycetes</taxon>
        <taxon>Kitasatosporales</taxon>
        <taxon>Streptomycetaceae</taxon>
        <taxon>Streptomyces</taxon>
    </lineage>
</organism>
<accession>A0ABP5XBT7</accession>